<evidence type="ECO:0000313" key="3">
    <source>
        <dbReference type="Proteomes" id="UP000027195"/>
    </source>
</evidence>
<dbReference type="OrthoDB" id="5303367at2759"/>
<protein>
    <recommendedName>
        <fullName evidence="1">Heterokaryon incompatibility domain-containing protein</fullName>
    </recommendedName>
</protein>
<dbReference type="HOGENOM" id="CLU_020536_0_0_1"/>
<accession>A0A067MAM6</accession>
<dbReference type="Proteomes" id="UP000027195">
    <property type="component" value="Unassembled WGS sequence"/>
</dbReference>
<dbReference type="PANTHER" id="PTHR24148">
    <property type="entry name" value="ANKYRIN REPEAT DOMAIN-CONTAINING PROTEIN 39 HOMOLOG-RELATED"/>
    <property type="match status" value="1"/>
</dbReference>
<evidence type="ECO:0000313" key="2">
    <source>
        <dbReference type="EMBL" id="KDQ08661.1"/>
    </source>
</evidence>
<dbReference type="InterPro" id="IPR052895">
    <property type="entry name" value="HetReg/Transcr_Mod"/>
</dbReference>
<sequence length="543" mass="61289">MSKVILQISLDSLSRSATLPVLDLTLVATPGRFRLIDCAQYLHHGTLSIHEFTEFPIAQCAYTAISYVWRGNSVDVSAVRLTFSVAGAEDGDPVGVDVLKHVCTAALREKTNYIWLDRLCIMQTSKDDKHWQISQMFQIYRRCALCVVLPGGVQRLVELHERTAWINRGWTLQEALAPPRVEVIYAWEWRSGMYYGAFRGSITELIPGESAMTPLRAVLSLQSFGLTTFFPSMNSPHITFRTEIFGAPNDSSPNTTTEQTTEVVTFMLKYALGDTFENFDEQAPAIWRSALFRTSSRPVDMVFSIMGLFGVTLDTRKFHKDDRLGATIALMQEILRGGGRASWLGLAPYLPVNPRLSTIPIFPRTHIEGLVSLEAKSQGIDEQERRPQRVALLDVRGVSMPSGSMDNSGYLTITRKAIRIYPSTRTQHLREDQHDHRVSSATPPLYLKAINHTEWVFDRDLMQDPDQNSPRTFAILLGWFNQFSQKGVWDGPRHIGALLVREHAPDKFHVESYFELNDGLERWVLGSWEEHTLCIGGPSSDVT</sequence>
<name>A0A067MAM6_BOTB1</name>
<keyword evidence="3" id="KW-1185">Reference proteome</keyword>
<gene>
    <name evidence="2" type="ORF">BOTBODRAFT_165770</name>
</gene>
<dbReference type="EMBL" id="KL198088">
    <property type="protein sequence ID" value="KDQ08661.1"/>
    <property type="molecule type" value="Genomic_DNA"/>
</dbReference>
<dbReference type="PANTHER" id="PTHR24148:SF64">
    <property type="entry name" value="HETEROKARYON INCOMPATIBILITY DOMAIN-CONTAINING PROTEIN"/>
    <property type="match status" value="1"/>
</dbReference>
<reference evidence="3" key="1">
    <citation type="journal article" date="2014" name="Proc. Natl. Acad. Sci. U.S.A.">
        <title>Extensive sampling of basidiomycete genomes demonstrates inadequacy of the white-rot/brown-rot paradigm for wood decay fungi.</title>
        <authorList>
            <person name="Riley R."/>
            <person name="Salamov A.A."/>
            <person name="Brown D.W."/>
            <person name="Nagy L.G."/>
            <person name="Floudas D."/>
            <person name="Held B.W."/>
            <person name="Levasseur A."/>
            <person name="Lombard V."/>
            <person name="Morin E."/>
            <person name="Otillar R."/>
            <person name="Lindquist E.A."/>
            <person name="Sun H."/>
            <person name="LaButti K.M."/>
            <person name="Schmutz J."/>
            <person name="Jabbour D."/>
            <person name="Luo H."/>
            <person name="Baker S.E."/>
            <person name="Pisabarro A.G."/>
            <person name="Walton J.D."/>
            <person name="Blanchette R.A."/>
            <person name="Henrissat B."/>
            <person name="Martin F."/>
            <person name="Cullen D."/>
            <person name="Hibbett D.S."/>
            <person name="Grigoriev I.V."/>
        </authorList>
    </citation>
    <scope>NUCLEOTIDE SEQUENCE [LARGE SCALE GENOMIC DNA]</scope>
    <source>
        <strain evidence="3">FD-172 SS1</strain>
    </source>
</reference>
<evidence type="ECO:0000259" key="1">
    <source>
        <dbReference type="Pfam" id="PF06985"/>
    </source>
</evidence>
<organism evidence="2 3">
    <name type="scientific">Botryobasidium botryosum (strain FD-172 SS1)</name>
    <dbReference type="NCBI Taxonomy" id="930990"/>
    <lineage>
        <taxon>Eukaryota</taxon>
        <taxon>Fungi</taxon>
        <taxon>Dikarya</taxon>
        <taxon>Basidiomycota</taxon>
        <taxon>Agaricomycotina</taxon>
        <taxon>Agaricomycetes</taxon>
        <taxon>Cantharellales</taxon>
        <taxon>Botryobasidiaceae</taxon>
        <taxon>Botryobasidium</taxon>
    </lineage>
</organism>
<dbReference type="STRING" id="930990.A0A067MAM6"/>
<dbReference type="InterPro" id="IPR010730">
    <property type="entry name" value="HET"/>
</dbReference>
<dbReference type="AlphaFoldDB" id="A0A067MAM6"/>
<dbReference type="InParanoid" id="A0A067MAM6"/>
<feature type="domain" description="Heterokaryon incompatibility" evidence="1">
    <location>
        <begin position="62"/>
        <end position="150"/>
    </location>
</feature>
<proteinExistence type="predicted"/>
<dbReference type="Pfam" id="PF06985">
    <property type="entry name" value="HET"/>
    <property type="match status" value="1"/>
</dbReference>